<proteinExistence type="predicted"/>
<feature type="non-terminal residue" evidence="1">
    <location>
        <position position="1"/>
    </location>
</feature>
<feature type="non-terminal residue" evidence="1">
    <location>
        <position position="239"/>
    </location>
</feature>
<reference evidence="1" key="1">
    <citation type="journal article" date="2019" name="Sci. Rep.">
        <title>Draft genome of Tanacetum cinerariifolium, the natural source of mosquito coil.</title>
        <authorList>
            <person name="Yamashiro T."/>
            <person name="Shiraishi A."/>
            <person name="Satake H."/>
            <person name="Nakayama K."/>
        </authorList>
    </citation>
    <scope>NUCLEOTIDE SEQUENCE</scope>
</reference>
<comment type="caution">
    <text evidence="1">The sequence shown here is derived from an EMBL/GenBank/DDBJ whole genome shotgun (WGS) entry which is preliminary data.</text>
</comment>
<sequence>TLREWEKAGQYDERNRTPAQRYARALRGTPVATWTELLPAETLTVDYKEHKIASGGAALPVGYYLVVITNKVKLNFNSPAPAGSVTAFGVVGASELSAVSRYEHATYMPQLLVLNRQTGQPLAGGSAQAAYQIYTQSSTQLQAAKSPVVRSADNGIMVLPKALKQEGRVPQVSAKIWRGTDTLLVRNLAGGYYQPIDNQPQRRTFLFTDRAIYRPGQTVYFKGILTLSQSAKAELLIGQ</sequence>
<protein>
    <recommendedName>
        <fullName evidence="2">Macroglobulin domain-containing protein</fullName>
    </recommendedName>
</protein>
<accession>A0A699SMZ9</accession>
<dbReference type="Gene3D" id="2.60.40.1930">
    <property type="match status" value="1"/>
</dbReference>
<dbReference type="EMBL" id="BKCJ011173151">
    <property type="protein sequence ID" value="GFC98608.1"/>
    <property type="molecule type" value="Genomic_DNA"/>
</dbReference>
<gene>
    <name evidence="1" type="ORF">Tci_870578</name>
</gene>
<name>A0A699SMZ9_TANCI</name>
<evidence type="ECO:0008006" key="2">
    <source>
        <dbReference type="Google" id="ProtNLM"/>
    </source>
</evidence>
<organism evidence="1">
    <name type="scientific">Tanacetum cinerariifolium</name>
    <name type="common">Dalmatian daisy</name>
    <name type="synonym">Chrysanthemum cinerariifolium</name>
    <dbReference type="NCBI Taxonomy" id="118510"/>
    <lineage>
        <taxon>Eukaryota</taxon>
        <taxon>Viridiplantae</taxon>
        <taxon>Streptophyta</taxon>
        <taxon>Embryophyta</taxon>
        <taxon>Tracheophyta</taxon>
        <taxon>Spermatophyta</taxon>
        <taxon>Magnoliopsida</taxon>
        <taxon>eudicotyledons</taxon>
        <taxon>Gunneridae</taxon>
        <taxon>Pentapetalae</taxon>
        <taxon>asterids</taxon>
        <taxon>campanulids</taxon>
        <taxon>Asterales</taxon>
        <taxon>Asteraceae</taxon>
        <taxon>Asteroideae</taxon>
        <taxon>Anthemideae</taxon>
        <taxon>Anthemidinae</taxon>
        <taxon>Tanacetum</taxon>
    </lineage>
</organism>
<dbReference type="AlphaFoldDB" id="A0A699SMZ9"/>
<evidence type="ECO:0000313" key="1">
    <source>
        <dbReference type="EMBL" id="GFC98608.1"/>
    </source>
</evidence>